<proteinExistence type="predicted"/>
<protein>
    <submittedName>
        <fullName evidence="2">D-3-phosphoglycerate dehydrogenase</fullName>
        <ecNumber evidence="2">1.1.1.95</ecNumber>
    </submittedName>
</protein>
<organism evidence="2">
    <name type="scientific">uncultured Nocardioidaceae bacterium</name>
    <dbReference type="NCBI Taxonomy" id="253824"/>
    <lineage>
        <taxon>Bacteria</taxon>
        <taxon>Bacillati</taxon>
        <taxon>Actinomycetota</taxon>
        <taxon>Actinomycetes</taxon>
        <taxon>Propionibacteriales</taxon>
        <taxon>Nocardioidaceae</taxon>
        <taxon>environmental samples</taxon>
    </lineage>
</organism>
<feature type="non-terminal residue" evidence="2">
    <location>
        <position position="91"/>
    </location>
</feature>
<dbReference type="EMBL" id="CADCUF010000060">
    <property type="protein sequence ID" value="CAA9323540.1"/>
    <property type="molecule type" value="Genomic_DNA"/>
</dbReference>
<accession>A0A6J4L5M5</accession>
<feature type="non-terminal residue" evidence="2">
    <location>
        <position position="1"/>
    </location>
</feature>
<keyword evidence="2" id="KW-0560">Oxidoreductase</keyword>
<feature type="region of interest" description="Disordered" evidence="1">
    <location>
        <begin position="1"/>
        <end position="91"/>
    </location>
</feature>
<evidence type="ECO:0000313" key="2">
    <source>
        <dbReference type="EMBL" id="CAA9323540.1"/>
    </source>
</evidence>
<dbReference type="AlphaFoldDB" id="A0A6J4L5M5"/>
<evidence type="ECO:0000256" key="1">
    <source>
        <dbReference type="SAM" id="MobiDB-lite"/>
    </source>
</evidence>
<gene>
    <name evidence="2" type="ORF">AVDCRST_MAG24-457</name>
</gene>
<feature type="compositionally biased region" description="Basic residues" evidence="1">
    <location>
        <begin position="54"/>
        <end position="68"/>
    </location>
</feature>
<dbReference type="GO" id="GO:0004617">
    <property type="term" value="F:phosphoglycerate dehydrogenase activity"/>
    <property type="evidence" value="ECO:0007669"/>
    <property type="project" value="UniProtKB-EC"/>
</dbReference>
<feature type="compositionally biased region" description="Basic residues" evidence="1">
    <location>
        <begin position="1"/>
        <end position="19"/>
    </location>
</feature>
<dbReference type="EC" id="1.1.1.95" evidence="2"/>
<sequence length="91" mass="10360">RYRRAGRRRPNRDHRRRGDRRAAVRAAPAGPPDPARGEHPRHPAHWMGVDGGRPRRQGPRRRGRRPGPARRAAQVPREPGHPSSRAGGRRM</sequence>
<name>A0A6J4L5M5_9ACTN</name>
<reference evidence="2" key="1">
    <citation type="submission" date="2020-02" db="EMBL/GenBank/DDBJ databases">
        <authorList>
            <person name="Meier V. D."/>
        </authorList>
    </citation>
    <scope>NUCLEOTIDE SEQUENCE</scope>
    <source>
        <strain evidence="2">AVDCRST_MAG24</strain>
    </source>
</reference>